<gene>
    <name evidence="2" type="ORF">ACFOS1_19525</name>
</gene>
<accession>A0ABV8HC06</accession>
<dbReference type="RefSeq" id="WP_290232184.1">
    <property type="nucleotide sequence ID" value="NZ_JAUFPZ010000002.1"/>
</dbReference>
<keyword evidence="3" id="KW-1185">Reference proteome</keyword>
<dbReference type="EMBL" id="JBHSAS010000034">
    <property type="protein sequence ID" value="MFC4029617.1"/>
    <property type="molecule type" value="Genomic_DNA"/>
</dbReference>
<keyword evidence="1" id="KW-0472">Membrane</keyword>
<comment type="caution">
    <text evidence="2">The sequence shown here is derived from an EMBL/GenBank/DDBJ whole genome shotgun (WGS) entry which is preliminary data.</text>
</comment>
<evidence type="ECO:0000313" key="2">
    <source>
        <dbReference type="EMBL" id="MFC4029617.1"/>
    </source>
</evidence>
<name>A0ABV8HC06_9FLAO</name>
<organism evidence="2 3">
    <name type="scientific">Zunongwangia endophytica</name>
    <dbReference type="NCBI Taxonomy" id="1808945"/>
    <lineage>
        <taxon>Bacteria</taxon>
        <taxon>Pseudomonadati</taxon>
        <taxon>Bacteroidota</taxon>
        <taxon>Flavobacteriia</taxon>
        <taxon>Flavobacteriales</taxon>
        <taxon>Flavobacteriaceae</taxon>
        <taxon>Zunongwangia</taxon>
    </lineage>
</organism>
<dbReference type="Proteomes" id="UP001595793">
    <property type="component" value="Unassembled WGS sequence"/>
</dbReference>
<sequence>MTQQNLDLIFNIFGAIGSLATFGAFLFLFRRDKDKQTQIDKLTGIATFLEAQNETMKDQNELISQQVEIFRNTSILKEQDDKALSELKAIEEKKLKLSVKPNLWLNGAGYSGIDGELKIDLNNKGEEARLLEFRLNSNDIILHSESLPYDLEKGQRRYIFGRQSGNIHIKDCEYEIDVVYQDKLENKYVSKIVGKGASAKITETKEV</sequence>
<reference evidence="3" key="1">
    <citation type="journal article" date="2019" name="Int. J. Syst. Evol. Microbiol.">
        <title>The Global Catalogue of Microorganisms (GCM) 10K type strain sequencing project: providing services to taxonomists for standard genome sequencing and annotation.</title>
        <authorList>
            <consortium name="The Broad Institute Genomics Platform"/>
            <consortium name="The Broad Institute Genome Sequencing Center for Infectious Disease"/>
            <person name="Wu L."/>
            <person name="Ma J."/>
        </authorList>
    </citation>
    <scope>NUCLEOTIDE SEQUENCE [LARGE SCALE GENOMIC DNA]</scope>
    <source>
        <strain evidence="3">CECT 9128</strain>
    </source>
</reference>
<feature type="transmembrane region" description="Helical" evidence="1">
    <location>
        <begin position="6"/>
        <end position="29"/>
    </location>
</feature>
<evidence type="ECO:0000256" key="1">
    <source>
        <dbReference type="SAM" id="Phobius"/>
    </source>
</evidence>
<keyword evidence="1" id="KW-1133">Transmembrane helix</keyword>
<evidence type="ECO:0000313" key="3">
    <source>
        <dbReference type="Proteomes" id="UP001595793"/>
    </source>
</evidence>
<protein>
    <submittedName>
        <fullName evidence="2">Uncharacterized protein</fullName>
    </submittedName>
</protein>
<keyword evidence="1" id="KW-0812">Transmembrane</keyword>
<proteinExistence type="predicted"/>